<sequence>MDRVNTRQADTKLPQFSYRHSGCVIRSDLELPEWQCFAEDHAPDPAEIEIRFDCNLSGDAPPAQHPSATRDSLRFTIDQVGTWRIDAGGEIALQPFDGHDPAALRLFTLGSAWGALGYQRGWPMVHGSAVLAAKGAALFCGPQEAGKSTMAAALVESGLPLVSDDLSRAKVDEQAGGAVLYPSSSRIKLWQPAIDHLEWGTREMVRDHAREEKFHLSADRHVGSAEPVPLAAIYALEFGDELSIERVTGADAAALVLKGTMYRKQFLHAMGRLPEQAVHAAQIAASTPVYRLTRPRDLMQLHTVSQAVSDHLSG</sequence>
<dbReference type="EMBL" id="WTYE01000001">
    <property type="protein sequence ID" value="MXP31777.1"/>
    <property type="molecule type" value="Genomic_DNA"/>
</dbReference>
<dbReference type="RefSeq" id="WP_160779188.1">
    <property type="nucleotide sequence ID" value="NZ_BAAAZF010000001.1"/>
</dbReference>
<dbReference type="SUPFAM" id="SSF53795">
    <property type="entry name" value="PEP carboxykinase-like"/>
    <property type="match status" value="1"/>
</dbReference>
<keyword evidence="2" id="KW-1185">Reference proteome</keyword>
<reference evidence="1 2" key="1">
    <citation type="submission" date="2019-12" db="EMBL/GenBank/DDBJ databases">
        <title>Genomic-based taxomic classification of the family Erythrobacteraceae.</title>
        <authorList>
            <person name="Xu L."/>
        </authorList>
    </citation>
    <scope>NUCLEOTIDE SEQUENCE [LARGE SCALE GENOMIC DNA]</scope>
    <source>
        <strain evidence="1 2">JCM 16677</strain>
    </source>
</reference>
<dbReference type="Gene3D" id="3.40.50.300">
    <property type="entry name" value="P-loop containing nucleotide triphosphate hydrolases"/>
    <property type="match status" value="1"/>
</dbReference>
<dbReference type="AlphaFoldDB" id="A0A845AQV2"/>
<dbReference type="InterPro" id="IPR027417">
    <property type="entry name" value="P-loop_NTPase"/>
</dbReference>
<dbReference type="Proteomes" id="UP000446786">
    <property type="component" value="Unassembled WGS sequence"/>
</dbReference>
<accession>A0A845AQV2</accession>
<proteinExistence type="predicted"/>
<gene>
    <name evidence="1" type="ORF">GRI94_08065</name>
</gene>
<name>A0A845AQV2_9SPHN</name>
<evidence type="ECO:0000313" key="2">
    <source>
        <dbReference type="Proteomes" id="UP000446786"/>
    </source>
</evidence>
<dbReference type="OrthoDB" id="3213869at2"/>
<evidence type="ECO:0008006" key="3">
    <source>
        <dbReference type="Google" id="ProtNLM"/>
    </source>
</evidence>
<protein>
    <recommendedName>
        <fullName evidence="3">Hpr(Ser) kinase/phosphatase</fullName>
    </recommendedName>
</protein>
<comment type="caution">
    <text evidence="1">The sequence shown here is derived from an EMBL/GenBank/DDBJ whole genome shotgun (WGS) entry which is preliminary data.</text>
</comment>
<evidence type="ECO:0000313" key="1">
    <source>
        <dbReference type="EMBL" id="MXP31777.1"/>
    </source>
</evidence>
<organism evidence="1 2">
    <name type="scientific">Parerythrobacter jejuensis</name>
    <dbReference type="NCBI Taxonomy" id="795812"/>
    <lineage>
        <taxon>Bacteria</taxon>
        <taxon>Pseudomonadati</taxon>
        <taxon>Pseudomonadota</taxon>
        <taxon>Alphaproteobacteria</taxon>
        <taxon>Sphingomonadales</taxon>
        <taxon>Erythrobacteraceae</taxon>
        <taxon>Parerythrobacter</taxon>
    </lineage>
</organism>